<protein>
    <submittedName>
        <fullName evidence="2">Nucleotidyltransferase domain-containing protein</fullName>
    </submittedName>
</protein>
<dbReference type="SUPFAM" id="SSF81301">
    <property type="entry name" value="Nucleotidyltransferase"/>
    <property type="match status" value="1"/>
</dbReference>
<evidence type="ECO:0000313" key="2">
    <source>
        <dbReference type="EMBL" id="MEA5402391.1"/>
    </source>
</evidence>
<dbReference type="RefSeq" id="WP_323326875.1">
    <property type="nucleotide sequence ID" value="NZ_JAYGIL010000005.1"/>
</dbReference>
<keyword evidence="3" id="KW-1185">Reference proteome</keyword>
<organism evidence="2 3">
    <name type="scientific">Arcicella gelida</name>
    <dbReference type="NCBI Taxonomy" id="2984195"/>
    <lineage>
        <taxon>Bacteria</taxon>
        <taxon>Pseudomonadati</taxon>
        <taxon>Bacteroidota</taxon>
        <taxon>Cytophagia</taxon>
        <taxon>Cytophagales</taxon>
        <taxon>Flectobacillaceae</taxon>
        <taxon>Arcicella</taxon>
    </lineage>
</organism>
<dbReference type="Proteomes" id="UP001303899">
    <property type="component" value="Unassembled WGS sequence"/>
</dbReference>
<dbReference type="InterPro" id="IPR043519">
    <property type="entry name" value="NT_sf"/>
</dbReference>
<sequence>MTDKAKIIKDFTETMKAHYGERLSKIILYGSYARGDFHAESDIDFMVLLNDNNVRASKEALNIGDKLYDLSMKFLTMVSAQVIPQFYFEKSNTLFFRNVKKEGFIVYQ</sequence>
<dbReference type="Gene3D" id="3.30.460.10">
    <property type="entry name" value="Beta Polymerase, domain 2"/>
    <property type="match status" value="1"/>
</dbReference>
<proteinExistence type="predicted"/>
<dbReference type="Pfam" id="PF18765">
    <property type="entry name" value="Polbeta"/>
    <property type="match status" value="1"/>
</dbReference>
<dbReference type="InterPro" id="IPR052548">
    <property type="entry name" value="Type_VII_TA_antitoxin"/>
</dbReference>
<accession>A0ABU5S1P5</accession>
<comment type="caution">
    <text evidence="2">The sequence shown here is derived from an EMBL/GenBank/DDBJ whole genome shotgun (WGS) entry which is preliminary data.</text>
</comment>
<evidence type="ECO:0000259" key="1">
    <source>
        <dbReference type="Pfam" id="PF18765"/>
    </source>
</evidence>
<dbReference type="InterPro" id="IPR041633">
    <property type="entry name" value="Polbeta"/>
</dbReference>
<dbReference type="PANTHER" id="PTHR33933:SF1">
    <property type="entry name" value="PROTEIN ADENYLYLTRANSFERASE MNTA-RELATED"/>
    <property type="match status" value="1"/>
</dbReference>
<feature type="domain" description="Polymerase beta nucleotidyltransferase" evidence="1">
    <location>
        <begin position="21"/>
        <end position="107"/>
    </location>
</feature>
<dbReference type="PANTHER" id="PTHR33933">
    <property type="entry name" value="NUCLEOTIDYLTRANSFERASE"/>
    <property type="match status" value="1"/>
</dbReference>
<evidence type="ECO:0000313" key="3">
    <source>
        <dbReference type="Proteomes" id="UP001303899"/>
    </source>
</evidence>
<dbReference type="EMBL" id="JAYGIL010000005">
    <property type="protein sequence ID" value="MEA5402391.1"/>
    <property type="molecule type" value="Genomic_DNA"/>
</dbReference>
<name>A0ABU5S1P5_9BACT</name>
<dbReference type="CDD" id="cd05403">
    <property type="entry name" value="NT_KNTase_like"/>
    <property type="match status" value="1"/>
</dbReference>
<gene>
    <name evidence="2" type="ORF">VB776_05670</name>
</gene>
<reference evidence="2 3" key="1">
    <citation type="submission" date="2023-12" db="EMBL/GenBank/DDBJ databases">
        <title>Novel species of the genus Arcicella isolated from rivers.</title>
        <authorList>
            <person name="Lu H."/>
        </authorList>
    </citation>
    <scope>NUCLEOTIDE SEQUENCE [LARGE SCALE GENOMIC DNA]</scope>
    <source>
        <strain evidence="2 3">DC2W</strain>
    </source>
</reference>